<reference evidence="2 3" key="1">
    <citation type="submission" date="2017-06" db="EMBL/GenBank/DDBJ databases">
        <authorList>
            <person name="Kim H.J."/>
            <person name="Triplett B.A."/>
        </authorList>
    </citation>
    <scope>NUCLEOTIDE SEQUENCE [LARGE SCALE GENOMIC DNA]</scope>
    <source>
        <strain evidence="2 3">DSM 14713</strain>
    </source>
</reference>
<keyword evidence="3" id="KW-1185">Reference proteome</keyword>
<feature type="region of interest" description="Disordered" evidence="1">
    <location>
        <begin position="36"/>
        <end position="72"/>
    </location>
</feature>
<dbReference type="OrthoDB" id="5524192at2"/>
<sequence>MKRWVACVTVIGLGSTLMTGCGDKPAEAKVEQGPYAITKPQPLPPERGVAPFGVGPGTDNSGMAAREQLQQH</sequence>
<dbReference type="EMBL" id="CP022163">
    <property type="protein sequence ID" value="ATB30562.1"/>
    <property type="molecule type" value="Genomic_DNA"/>
</dbReference>
<gene>
    <name evidence="2" type="ORF">MEBOL_004023</name>
</gene>
<organism evidence="2 3">
    <name type="scientific">Melittangium boletus DSM 14713</name>
    <dbReference type="NCBI Taxonomy" id="1294270"/>
    <lineage>
        <taxon>Bacteria</taxon>
        <taxon>Pseudomonadati</taxon>
        <taxon>Myxococcota</taxon>
        <taxon>Myxococcia</taxon>
        <taxon>Myxococcales</taxon>
        <taxon>Cystobacterineae</taxon>
        <taxon>Archangiaceae</taxon>
        <taxon>Melittangium</taxon>
    </lineage>
</organism>
<dbReference type="KEGG" id="mbd:MEBOL_004023"/>
<evidence type="ECO:0000313" key="3">
    <source>
        <dbReference type="Proteomes" id="UP000217289"/>
    </source>
</evidence>
<evidence type="ECO:0008006" key="4">
    <source>
        <dbReference type="Google" id="ProtNLM"/>
    </source>
</evidence>
<name>A0A250IHC2_9BACT</name>
<evidence type="ECO:0000313" key="2">
    <source>
        <dbReference type="EMBL" id="ATB30562.1"/>
    </source>
</evidence>
<dbReference type="AlphaFoldDB" id="A0A250IHC2"/>
<evidence type="ECO:0000256" key="1">
    <source>
        <dbReference type="SAM" id="MobiDB-lite"/>
    </source>
</evidence>
<dbReference type="RefSeq" id="WP_095979001.1">
    <property type="nucleotide sequence ID" value="NZ_CP022163.1"/>
</dbReference>
<accession>A0A250IHC2</accession>
<proteinExistence type="predicted"/>
<dbReference type="PROSITE" id="PS51257">
    <property type="entry name" value="PROKAR_LIPOPROTEIN"/>
    <property type="match status" value="1"/>
</dbReference>
<dbReference type="Proteomes" id="UP000217289">
    <property type="component" value="Chromosome"/>
</dbReference>
<protein>
    <recommendedName>
        <fullName evidence="4">Lipoprotein</fullName>
    </recommendedName>
</protein>